<dbReference type="HOGENOM" id="CLU_1115231_0_0_3"/>
<dbReference type="Gene3D" id="1.10.287.110">
    <property type="entry name" value="DnaJ domain"/>
    <property type="match status" value="1"/>
</dbReference>
<accession>K9XQT6</accession>
<dbReference type="SUPFAM" id="SSF46565">
    <property type="entry name" value="Chaperone J-domain"/>
    <property type="match status" value="1"/>
</dbReference>
<dbReference type="EMBL" id="CP003653">
    <property type="protein sequence ID" value="AFZ34449.1"/>
    <property type="molecule type" value="Genomic_DNA"/>
</dbReference>
<dbReference type="InterPro" id="IPR001623">
    <property type="entry name" value="DnaJ_domain"/>
</dbReference>
<keyword evidence="1" id="KW-0175">Coiled coil</keyword>
<feature type="coiled-coil region" evidence="1">
    <location>
        <begin position="3"/>
        <end position="55"/>
    </location>
</feature>
<protein>
    <submittedName>
        <fullName evidence="2">Heat shock protein DnaJ domain protein</fullName>
    </submittedName>
</protein>
<sequence>MNLVDAIAKLQSQLQQIQVKEEQNQQEQATINQTIQELEQTIQQQYQRQSELDREAIELYRQAEEIKVKLAKLAKIAAFSQQFQVLKAECQDNQELLQTLYSALPIPLAQDTLTGVFKDHNFSEQKTFVEQQQTEELIFNLASDQHNSEDSFLTIEKIKAALPHAESIYKQMVVRYLDQYQTYQNFIIDELDLIWCSLAFVAFGRSSYRKLSLKHHPDLDGSQRAMQLINAAWEISQDYLTHSNDTVKN</sequence>
<dbReference type="KEGG" id="scs:Sta7437_0862"/>
<evidence type="ECO:0000313" key="2">
    <source>
        <dbReference type="EMBL" id="AFZ34449.1"/>
    </source>
</evidence>
<dbReference type="InterPro" id="IPR036869">
    <property type="entry name" value="J_dom_sf"/>
</dbReference>
<name>K9XQT6_STAC7</name>
<proteinExistence type="predicted"/>
<keyword evidence="2" id="KW-0346">Stress response</keyword>
<dbReference type="Proteomes" id="UP000010473">
    <property type="component" value="Chromosome"/>
</dbReference>
<dbReference type="eggNOG" id="COG2214">
    <property type="taxonomic scope" value="Bacteria"/>
</dbReference>
<dbReference type="CDD" id="cd06257">
    <property type="entry name" value="DnaJ"/>
    <property type="match status" value="1"/>
</dbReference>
<evidence type="ECO:0000313" key="3">
    <source>
        <dbReference type="Proteomes" id="UP000010473"/>
    </source>
</evidence>
<gene>
    <name evidence="2" type="ordered locus">Sta7437_0862</name>
</gene>
<dbReference type="RefSeq" id="WP_015192122.1">
    <property type="nucleotide sequence ID" value="NC_019748.1"/>
</dbReference>
<keyword evidence="3" id="KW-1185">Reference proteome</keyword>
<dbReference type="OrthoDB" id="581986at2"/>
<reference evidence="3" key="1">
    <citation type="journal article" date="2013" name="Proc. Natl. Acad. Sci. U.S.A.">
        <title>Improving the coverage of the cyanobacterial phylum using diversity-driven genome sequencing.</title>
        <authorList>
            <person name="Shih P.M."/>
            <person name="Wu D."/>
            <person name="Latifi A."/>
            <person name="Axen S.D."/>
            <person name="Fewer D.P."/>
            <person name="Talla E."/>
            <person name="Calteau A."/>
            <person name="Cai F."/>
            <person name="Tandeau de Marsac N."/>
            <person name="Rippka R."/>
            <person name="Herdman M."/>
            <person name="Sivonen K."/>
            <person name="Coursin T."/>
            <person name="Laurent T."/>
            <person name="Goodwin L."/>
            <person name="Nolan M."/>
            <person name="Davenport K.W."/>
            <person name="Han C.S."/>
            <person name="Rubin E.M."/>
            <person name="Eisen J.A."/>
            <person name="Woyke T."/>
            <person name="Gugger M."/>
            <person name="Kerfeld C.A."/>
        </authorList>
    </citation>
    <scope>NUCLEOTIDE SEQUENCE [LARGE SCALE GENOMIC DNA]</scope>
    <source>
        <strain evidence="3">ATCC 29371 / PCC 7437</strain>
    </source>
</reference>
<organism evidence="2 3">
    <name type="scientific">Stanieria cyanosphaera (strain ATCC 29371 / PCC 7437)</name>
    <dbReference type="NCBI Taxonomy" id="111780"/>
    <lineage>
        <taxon>Bacteria</taxon>
        <taxon>Bacillati</taxon>
        <taxon>Cyanobacteriota</taxon>
        <taxon>Cyanophyceae</taxon>
        <taxon>Pleurocapsales</taxon>
        <taxon>Dermocarpellaceae</taxon>
        <taxon>Stanieria</taxon>
    </lineage>
</organism>
<evidence type="ECO:0000256" key="1">
    <source>
        <dbReference type="SAM" id="Coils"/>
    </source>
</evidence>
<dbReference type="AlphaFoldDB" id="K9XQT6"/>